<dbReference type="OrthoDB" id="9776669at2"/>
<dbReference type="Gene3D" id="3.40.190.10">
    <property type="entry name" value="Periplasmic binding protein-like II"/>
    <property type="match status" value="2"/>
</dbReference>
<accession>A0A413FD38</accession>
<gene>
    <name evidence="2" type="ORF">DWV29_15915</name>
</gene>
<dbReference type="PANTHER" id="PTHR42941:SF1">
    <property type="entry name" value="SLL1037 PROTEIN"/>
    <property type="match status" value="1"/>
</dbReference>
<dbReference type="AlphaFoldDB" id="A0A413FD38"/>
<protein>
    <recommendedName>
        <fullName evidence="4">C4-dicarboxylate ABC transporter substrate-binding protein</fullName>
    </recommendedName>
</protein>
<dbReference type="CDD" id="cd13520">
    <property type="entry name" value="PBP2_TAXI_TRAP"/>
    <property type="match status" value="1"/>
</dbReference>
<reference evidence="2 3" key="1">
    <citation type="submission" date="2018-08" db="EMBL/GenBank/DDBJ databases">
        <title>A genome reference for cultivated species of the human gut microbiota.</title>
        <authorList>
            <person name="Zou Y."/>
            <person name="Xue W."/>
            <person name="Luo G."/>
        </authorList>
    </citation>
    <scope>NUCLEOTIDE SEQUENCE [LARGE SCALE GENOMIC DNA]</scope>
    <source>
        <strain evidence="2 3">AF04-15</strain>
    </source>
</reference>
<sequence length="357" mass="38244">MQRHKLYKEKRRNDMKKRVATRVMGMVLAGVFLLSAAGCSNQPVNAASGGGGSTAAAETQASGGGGKVTIRIGGGPSSSANYTTFAGIGNLITQDHPDYLINTEISTGSQENIRMIQSGTVQFGVAMTDVEEAAFKGTREFEGSPVEICHVMGGYTTMLHMFVPKDSDVNSIGDLKGKKLAVSKGAMAQYYMPILLEAYGLTKDDVQITETALQDICDAVNDGNADFGVHITPFTSSPIADLAATKGIKLLSIDEEHIEKISSENPFFYKSVIPGGTYTGVDQDTVVLGTRNNLICAKSVDDEIVYNVVKSIIEHHDDLADVHPQANQFNKENAVEGALIDIHPGAVKYYKEIGIMN</sequence>
<name>A0A413FD38_9FIRM</name>
<evidence type="ECO:0000256" key="1">
    <source>
        <dbReference type="SAM" id="MobiDB-lite"/>
    </source>
</evidence>
<dbReference type="InterPro" id="IPR011852">
    <property type="entry name" value="TRAP_TAXI"/>
</dbReference>
<dbReference type="EMBL" id="QSBM01000012">
    <property type="protein sequence ID" value="RGX27823.1"/>
    <property type="molecule type" value="Genomic_DNA"/>
</dbReference>
<feature type="region of interest" description="Disordered" evidence="1">
    <location>
        <begin position="45"/>
        <end position="64"/>
    </location>
</feature>
<evidence type="ECO:0000313" key="3">
    <source>
        <dbReference type="Proteomes" id="UP000283880"/>
    </source>
</evidence>
<dbReference type="NCBIfam" id="TIGR02122">
    <property type="entry name" value="TRAP_TAXI"/>
    <property type="match status" value="1"/>
</dbReference>
<comment type="caution">
    <text evidence="2">The sequence shown here is derived from an EMBL/GenBank/DDBJ whole genome shotgun (WGS) entry which is preliminary data.</text>
</comment>
<dbReference type="Pfam" id="PF16868">
    <property type="entry name" value="NMT1_3"/>
    <property type="match status" value="1"/>
</dbReference>
<dbReference type="PANTHER" id="PTHR42941">
    <property type="entry name" value="SLL1037 PROTEIN"/>
    <property type="match status" value="1"/>
</dbReference>
<evidence type="ECO:0008006" key="4">
    <source>
        <dbReference type="Google" id="ProtNLM"/>
    </source>
</evidence>
<organism evidence="2 3">
    <name type="scientific">Enterocloster asparagiformis</name>
    <dbReference type="NCBI Taxonomy" id="333367"/>
    <lineage>
        <taxon>Bacteria</taxon>
        <taxon>Bacillati</taxon>
        <taxon>Bacillota</taxon>
        <taxon>Clostridia</taxon>
        <taxon>Lachnospirales</taxon>
        <taxon>Lachnospiraceae</taxon>
        <taxon>Enterocloster</taxon>
    </lineage>
</organism>
<dbReference type="SUPFAM" id="SSF53850">
    <property type="entry name" value="Periplasmic binding protein-like II"/>
    <property type="match status" value="1"/>
</dbReference>
<dbReference type="Proteomes" id="UP000283880">
    <property type="component" value="Unassembled WGS sequence"/>
</dbReference>
<proteinExistence type="predicted"/>
<evidence type="ECO:0000313" key="2">
    <source>
        <dbReference type="EMBL" id="RGX27823.1"/>
    </source>
</evidence>